<dbReference type="KEGG" id="hnv:DDQ68_05750"/>
<protein>
    <recommendedName>
        <fullName evidence="3">Peptidase A2 domain-containing protein</fullName>
    </recommendedName>
</protein>
<dbReference type="AlphaFoldDB" id="A0A2Z3GF40"/>
<evidence type="ECO:0000313" key="2">
    <source>
        <dbReference type="Proteomes" id="UP000245999"/>
    </source>
</evidence>
<evidence type="ECO:0000313" key="1">
    <source>
        <dbReference type="EMBL" id="AWM32339.1"/>
    </source>
</evidence>
<dbReference type="OrthoDB" id="7548156at2"/>
<proteinExistence type="predicted"/>
<dbReference type="RefSeq" id="WP_109655452.1">
    <property type="nucleotide sequence ID" value="NZ_CP029145.1"/>
</dbReference>
<accession>A0A2Z3GF40</accession>
<reference evidence="2" key="1">
    <citation type="submission" date="2018-04" db="EMBL/GenBank/DDBJ databases">
        <title>Complete genome of Antarctic heterotrophic bacterium Hymenobacter nivis.</title>
        <authorList>
            <person name="Terashima M."/>
        </authorList>
    </citation>
    <scope>NUCLEOTIDE SEQUENCE [LARGE SCALE GENOMIC DNA]</scope>
    <source>
        <strain evidence="2">NBRC 111535</strain>
    </source>
</reference>
<name>A0A2Z3GF40_9BACT</name>
<gene>
    <name evidence="1" type="ORF">DDQ68_05750</name>
</gene>
<dbReference type="Proteomes" id="UP000245999">
    <property type="component" value="Chromosome"/>
</dbReference>
<dbReference type="EMBL" id="CP029145">
    <property type="protein sequence ID" value="AWM32339.1"/>
    <property type="molecule type" value="Genomic_DNA"/>
</dbReference>
<evidence type="ECO:0008006" key="3">
    <source>
        <dbReference type="Google" id="ProtNLM"/>
    </source>
</evidence>
<organism evidence="1 2">
    <name type="scientific">Hymenobacter nivis</name>
    <dbReference type="NCBI Taxonomy" id="1850093"/>
    <lineage>
        <taxon>Bacteria</taxon>
        <taxon>Pseudomonadati</taxon>
        <taxon>Bacteroidota</taxon>
        <taxon>Cytophagia</taxon>
        <taxon>Cytophagales</taxon>
        <taxon>Hymenobacteraceae</taxon>
        <taxon>Hymenobacter</taxon>
    </lineage>
</organism>
<sequence length="325" mass="34554">MKTRFKVLLSLVLVLVLSGVGGYFYMKRKFAPPANQLTVVGLPATGPLRWWADTVAKPAVPHAALLVPVRLRSCPRTCYFQLDTGAPNTVLYARQLAALHRRYPTLGTSLRPRGNVAPEFRFALGGAQVAVGNAKVLLHGTGEIPADRLAPFIIGSLGTDALKGRVLVLDYAAGRFTLGADVPAGLAARATFAPLAFPERRVLLAAALNGAPRQLLFDSGTSAYTLLTSRESCQQMATPGAPARTDTTNSWGKKLVLHTVPTPARLRFGAVEIPLGTVTYLEGMGLVQQTLMRFSGLDGLLGNAPFAGGVLILDVRSGRYGVVGR</sequence>
<keyword evidence="2" id="KW-1185">Reference proteome</keyword>